<organism evidence="1">
    <name type="scientific">marine sediment metagenome</name>
    <dbReference type="NCBI Taxonomy" id="412755"/>
    <lineage>
        <taxon>unclassified sequences</taxon>
        <taxon>metagenomes</taxon>
        <taxon>ecological metagenomes</taxon>
    </lineage>
</organism>
<name>A0A0F9G787_9ZZZZ</name>
<dbReference type="AlphaFoldDB" id="A0A0F9G787"/>
<gene>
    <name evidence="1" type="ORF">LCGC14_1861840</name>
</gene>
<evidence type="ECO:0000313" key="1">
    <source>
        <dbReference type="EMBL" id="KKL94719.1"/>
    </source>
</evidence>
<comment type="caution">
    <text evidence="1">The sequence shown here is derived from an EMBL/GenBank/DDBJ whole genome shotgun (WGS) entry which is preliminary data.</text>
</comment>
<proteinExistence type="predicted"/>
<protein>
    <submittedName>
        <fullName evidence="1">Uncharacterized protein</fullName>
    </submittedName>
</protein>
<sequence length="149" mass="16809">MTRAMFDAQQDMNTNFTFGNVTGAAIENLAAKPTIAVEAEFLRNPVTKNVNGRIIYKTEEEGASIDLGEFRHKAYFIDGYIQYTNISKFNDATIMSIKQEFQRVMNVNNNSVSRTYRRSLENSDYDGNPVDGEITFTLRIVETDVSAIA</sequence>
<dbReference type="EMBL" id="LAZR01018855">
    <property type="protein sequence ID" value="KKL94719.1"/>
    <property type="molecule type" value="Genomic_DNA"/>
</dbReference>
<accession>A0A0F9G787</accession>
<reference evidence="1" key="1">
    <citation type="journal article" date="2015" name="Nature">
        <title>Complex archaea that bridge the gap between prokaryotes and eukaryotes.</title>
        <authorList>
            <person name="Spang A."/>
            <person name="Saw J.H."/>
            <person name="Jorgensen S.L."/>
            <person name="Zaremba-Niedzwiedzka K."/>
            <person name="Martijn J."/>
            <person name="Lind A.E."/>
            <person name="van Eijk R."/>
            <person name="Schleper C."/>
            <person name="Guy L."/>
            <person name="Ettema T.J."/>
        </authorList>
    </citation>
    <scope>NUCLEOTIDE SEQUENCE</scope>
</reference>